<dbReference type="InterPro" id="IPR004638">
    <property type="entry name" value="EmrB-like"/>
</dbReference>
<evidence type="ECO:0000256" key="5">
    <source>
        <dbReference type="ARBA" id="ARBA00022989"/>
    </source>
</evidence>
<feature type="transmembrane region" description="Helical" evidence="7">
    <location>
        <begin position="151"/>
        <end position="177"/>
    </location>
</feature>
<dbReference type="InterPro" id="IPR011701">
    <property type="entry name" value="MFS"/>
</dbReference>
<dbReference type="CDD" id="cd17321">
    <property type="entry name" value="MFS_MMR_MDR_like"/>
    <property type="match status" value="1"/>
</dbReference>
<dbReference type="Proteomes" id="UP000199417">
    <property type="component" value="Unassembled WGS sequence"/>
</dbReference>
<dbReference type="EMBL" id="FNAB01000005">
    <property type="protein sequence ID" value="SDD58539.1"/>
    <property type="molecule type" value="Genomic_DNA"/>
</dbReference>
<dbReference type="SUPFAM" id="SSF103473">
    <property type="entry name" value="MFS general substrate transporter"/>
    <property type="match status" value="1"/>
</dbReference>
<keyword evidence="4 7" id="KW-0812">Transmembrane</keyword>
<keyword evidence="5 7" id="KW-1133">Transmembrane helix</keyword>
<feature type="transmembrane region" description="Helical" evidence="7">
    <location>
        <begin position="310"/>
        <end position="333"/>
    </location>
</feature>
<keyword evidence="2" id="KW-0813">Transport</keyword>
<evidence type="ECO:0000256" key="7">
    <source>
        <dbReference type="SAM" id="Phobius"/>
    </source>
</evidence>
<evidence type="ECO:0000313" key="9">
    <source>
        <dbReference type="EMBL" id="SDD58539.1"/>
    </source>
</evidence>
<feature type="transmembrane region" description="Helical" evidence="7">
    <location>
        <begin position="93"/>
        <end position="114"/>
    </location>
</feature>
<feature type="transmembrane region" description="Helical" evidence="7">
    <location>
        <begin position="410"/>
        <end position="431"/>
    </location>
</feature>
<name>A0A1G6VY85_9NOCA</name>
<sequence>MTTISTVESAAGPASDNPNHERRWLVLCIVAFAQLMVVLDGTIVSIALPAAQADLNISDLDRAWVVTSYALAFGALLLLGGRIADYWGRKRSFIVGMAGFAVASAVGGFAQTGIELFVARAGQGVFAALLAPAALSILTTTFVGEKERAKAFAVYGAISGGGAAIGLLLGGVLTQYVDWRWCLLVNIPIALFAIAVTVPIVKETKAHGDTSYDLPGAVLIALGLGSLVYGFTRAEHGWGQPDTIAFIALGLAFLTLFVLVERRTANPLLPLSIPWHRDRGAALIGSMLVGSALLGATLYLTFYLQIVLGFSPVMSGVGSLPMAFFIVIASTVAAQLSTRIGPKPLMVTGPVVAAAGLLMLSQIEVHSSYWTHVFPGLAILGLGLGLLMVPMQNLALIGVPNHDAGAASALVNATLQVGGALGTALFTTVYASAKASFTADHAAPVPPEGVPDSMVPTDLANATVPDPGQIALLPQPVQDFVDSLTDYFFGAEVSGYSAVFAWTAILLAVITPVVLVLVRAKKGDLPDEAPVGIH</sequence>
<dbReference type="RefSeq" id="WP_072842509.1">
    <property type="nucleotide sequence ID" value="NZ_FNAB01000005.1"/>
</dbReference>
<evidence type="ECO:0000256" key="4">
    <source>
        <dbReference type="ARBA" id="ARBA00022692"/>
    </source>
</evidence>
<feature type="transmembrane region" description="Helical" evidence="7">
    <location>
        <begin position="24"/>
        <end position="51"/>
    </location>
</feature>
<comment type="subcellular location">
    <subcellularLocation>
        <location evidence="1">Cell membrane</location>
        <topology evidence="1">Multi-pass membrane protein</topology>
    </subcellularLocation>
</comment>
<dbReference type="Pfam" id="PF07690">
    <property type="entry name" value="MFS_1"/>
    <property type="match status" value="1"/>
</dbReference>
<evidence type="ECO:0000256" key="2">
    <source>
        <dbReference type="ARBA" id="ARBA00022448"/>
    </source>
</evidence>
<dbReference type="AlphaFoldDB" id="A0A1G6VY85"/>
<evidence type="ECO:0000259" key="8">
    <source>
        <dbReference type="PROSITE" id="PS50850"/>
    </source>
</evidence>
<dbReference type="PROSITE" id="PS50850">
    <property type="entry name" value="MFS"/>
    <property type="match status" value="1"/>
</dbReference>
<dbReference type="GO" id="GO:0005886">
    <property type="term" value="C:plasma membrane"/>
    <property type="evidence" value="ECO:0007669"/>
    <property type="project" value="UniProtKB-SubCell"/>
</dbReference>
<dbReference type="PANTHER" id="PTHR42718">
    <property type="entry name" value="MAJOR FACILITATOR SUPERFAMILY MULTIDRUG TRANSPORTER MFSC"/>
    <property type="match status" value="1"/>
</dbReference>
<protein>
    <submittedName>
        <fullName evidence="9">Drug resistance transporter, EmrB/QacA subfamily</fullName>
    </submittedName>
</protein>
<feature type="transmembrane region" description="Helical" evidence="7">
    <location>
        <begin position="369"/>
        <end position="389"/>
    </location>
</feature>
<dbReference type="STRING" id="168276.SAMN05444580_105179"/>
<accession>A0A1G6VY85</accession>
<dbReference type="NCBIfam" id="TIGR00711">
    <property type="entry name" value="efflux_EmrB"/>
    <property type="match status" value="1"/>
</dbReference>
<feature type="transmembrane region" description="Helical" evidence="7">
    <location>
        <begin position="183"/>
        <end position="201"/>
    </location>
</feature>
<feature type="domain" description="Major facilitator superfamily (MFS) profile" evidence="8">
    <location>
        <begin position="26"/>
        <end position="522"/>
    </location>
</feature>
<feature type="transmembrane region" description="Helical" evidence="7">
    <location>
        <begin position="213"/>
        <end position="231"/>
    </location>
</feature>
<feature type="transmembrane region" description="Helical" evidence="7">
    <location>
        <begin position="345"/>
        <end position="363"/>
    </location>
</feature>
<keyword evidence="6 7" id="KW-0472">Membrane</keyword>
<dbReference type="GO" id="GO:0022857">
    <property type="term" value="F:transmembrane transporter activity"/>
    <property type="evidence" value="ECO:0007669"/>
    <property type="project" value="InterPro"/>
</dbReference>
<dbReference type="Gene3D" id="1.20.1720.10">
    <property type="entry name" value="Multidrug resistance protein D"/>
    <property type="match status" value="1"/>
</dbReference>
<feature type="transmembrane region" description="Helical" evidence="7">
    <location>
        <begin position="281"/>
        <end position="304"/>
    </location>
</feature>
<evidence type="ECO:0000256" key="1">
    <source>
        <dbReference type="ARBA" id="ARBA00004651"/>
    </source>
</evidence>
<feature type="transmembrane region" description="Helical" evidence="7">
    <location>
        <begin position="126"/>
        <end position="144"/>
    </location>
</feature>
<dbReference type="Gene3D" id="1.20.1250.20">
    <property type="entry name" value="MFS general substrate transporter like domains"/>
    <property type="match status" value="1"/>
</dbReference>
<proteinExistence type="predicted"/>
<dbReference type="InterPro" id="IPR036259">
    <property type="entry name" value="MFS_trans_sf"/>
</dbReference>
<dbReference type="PANTHER" id="PTHR42718:SF46">
    <property type="entry name" value="BLR6921 PROTEIN"/>
    <property type="match status" value="1"/>
</dbReference>
<evidence type="ECO:0000256" key="3">
    <source>
        <dbReference type="ARBA" id="ARBA00022475"/>
    </source>
</evidence>
<keyword evidence="10" id="KW-1185">Reference proteome</keyword>
<feature type="transmembrane region" description="Helical" evidence="7">
    <location>
        <begin position="63"/>
        <end position="81"/>
    </location>
</feature>
<keyword evidence="3" id="KW-1003">Cell membrane</keyword>
<organism evidence="9 10">
    <name type="scientific">Rhodococcus tukisamuensis</name>
    <dbReference type="NCBI Taxonomy" id="168276"/>
    <lineage>
        <taxon>Bacteria</taxon>
        <taxon>Bacillati</taxon>
        <taxon>Actinomycetota</taxon>
        <taxon>Actinomycetes</taxon>
        <taxon>Mycobacteriales</taxon>
        <taxon>Nocardiaceae</taxon>
        <taxon>Rhodococcus</taxon>
    </lineage>
</organism>
<evidence type="ECO:0000313" key="10">
    <source>
        <dbReference type="Proteomes" id="UP000199417"/>
    </source>
</evidence>
<feature type="transmembrane region" description="Helical" evidence="7">
    <location>
        <begin position="499"/>
        <end position="518"/>
    </location>
</feature>
<evidence type="ECO:0000256" key="6">
    <source>
        <dbReference type="ARBA" id="ARBA00023136"/>
    </source>
</evidence>
<feature type="transmembrane region" description="Helical" evidence="7">
    <location>
        <begin position="243"/>
        <end position="260"/>
    </location>
</feature>
<dbReference type="InterPro" id="IPR020846">
    <property type="entry name" value="MFS_dom"/>
</dbReference>
<gene>
    <name evidence="9" type="ORF">SAMN05444580_105179</name>
</gene>
<reference evidence="9 10" key="1">
    <citation type="submission" date="2016-10" db="EMBL/GenBank/DDBJ databases">
        <authorList>
            <person name="de Groot N.N."/>
        </authorList>
    </citation>
    <scope>NUCLEOTIDE SEQUENCE [LARGE SCALE GENOMIC DNA]</scope>
    <source>
        <strain evidence="9 10">JCM 11308</strain>
    </source>
</reference>
<dbReference type="PROSITE" id="PS00216">
    <property type="entry name" value="SUGAR_TRANSPORT_1"/>
    <property type="match status" value="1"/>
</dbReference>
<dbReference type="InterPro" id="IPR005829">
    <property type="entry name" value="Sugar_transporter_CS"/>
</dbReference>